<comment type="caution">
    <text evidence="2">The sequence shown here is derived from an EMBL/GenBank/DDBJ whole genome shotgun (WGS) entry which is preliminary data.</text>
</comment>
<dbReference type="Proteomes" id="UP001375240">
    <property type="component" value="Unassembled WGS sequence"/>
</dbReference>
<gene>
    <name evidence="2" type="ORF">TWF696_000359</name>
</gene>
<keyword evidence="3" id="KW-1185">Reference proteome</keyword>
<sequence length="118" mass="13678">MGREMIIDPPASEVGDSSTEYELADPPEVRRPIDPDSEAAIMLNINRSAIELYLRNNTTCCKALELVEIDGDPSIVIGFEKIDYWARDVREHLRYTFFPRDSYPRLIFEEVRIFRPKA</sequence>
<feature type="region of interest" description="Disordered" evidence="1">
    <location>
        <begin position="1"/>
        <end position="29"/>
    </location>
</feature>
<accession>A0AAV9VB56</accession>
<protein>
    <submittedName>
        <fullName evidence="2">Uncharacterized protein</fullName>
    </submittedName>
</protein>
<dbReference type="AlphaFoldDB" id="A0AAV9VB56"/>
<dbReference type="EMBL" id="JAVHNQ010000001">
    <property type="protein sequence ID" value="KAK6359195.1"/>
    <property type="molecule type" value="Genomic_DNA"/>
</dbReference>
<organism evidence="2 3">
    <name type="scientific">Orbilia brochopaga</name>
    <dbReference type="NCBI Taxonomy" id="3140254"/>
    <lineage>
        <taxon>Eukaryota</taxon>
        <taxon>Fungi</taxon>
        <taxon>Dikarya</taxon>
        <taxon>Ascomycota</taxon>
        <taxon>Pezizomycotina</taxon>
        <taxon>Orbiliomycetes</taxon>
        <taxon>Orbiliales</taxon>
        <taxon>Orbiliaceae</taxon>
        <taxon>Orbilia</taxon>
    </lineage>
</organism>
<reference evidence="2 3" key="1">
    <citation type="submission" date="2019-10" db="EMBL/GenBank/DDBJ databases">
        <authorList>
            <person name="Palmer J.M."/>
        </authorList>
    </citation>
    <scope>NUCLEOTIDE SEQUENCE [LARGE SCALE GENOMIC DNA]</scope>
    <source>
        <strain evidence="2 3">TWF696</strain>
    </source>
</reference>
<name>A0AAV9VB56_9PEZI</name>
<evidence type="ECO:0000313" key="2">
    <source>
        <dbReference type="EMBL" id="KAK6359195.1"/>
    </source>
</evidence>
<evidence type="ECO:0000313" key="3">
    <source>
        <dbReference type="Proteomes" id="UP001375240"/>
    </source>
</evidence>
<evidence type="ECO:0000256" key="1">
    <source>
        <dbReference type="SAM" id="MobiDB-lite"/>
    </source>
</evidence>
<proteinExistence type="predicted"/>